<feature type="chain" id="PRO_5001646122" evidence="1">
    <location>
        <begin position="21"/>
        <end position="153"/>
    </location>
</feature>
<feature type="signal peptide" evidence="1">
    <location>
        <begin position="1"/>
        <end position="20"/>
    </location>
</feature>
<sequence>MKFSIISFAASLALFSGVFATPSPQGGTTVYHCNGPDVQPDTAAAARYRSSEESAIWEPKALALFKQYPIMQYELKESLVFDNLFHRFSGTLLWRFCHTFSAGWDHFDFLVWFLTGSEESAIWELEALALFKQHSMVPCELKDVQIWVARRPN</sequence>
<keyword evidence="3" id="KW-1185">Reference proteome</keyword>
<evidence type="ECO:0000256" key="1">
    <source>
        <dbReference type="SAM" id="SignalP"/>
    </source>
</evidence>
<name>A0A067STH4_GALM3</name>
<gene>
    <name evidence="2" type="ORF">GALMADRAFT_1346624</name>
</gene>
<reference evidence="3" key="1">
    <citation type="journal article" date="2014" name="Proc. Natl. Acad. Sci. U.S.A.">
        <title>Extensive sampling of basidiomycete genomes demonstrates inadequacy of the white-rot/brown-rot paradigm for wood decay fungi.</title>
        <authorList>
            <person name="Riley R."/>
            <person name="Salamov A.A."/>
            <person name="Brown D.W."/>
            <person name="Nagy L.G."/>
            <person name="Floudas D."/>
            <person name="Held B.W."/>
            <person name="Levasseur A."/>
            <person name="Lombard V."/>
            <person name="Morin E."/>
            <person name="Otillar R."/>
            <person name="Lindquist E.A."/>
            <person name="Sun H."/>
            <person name="LaButti K.M."/>
            <person name="Schmutz J."/>
            <person name="Jabbour D."/>
            <person name="Luo H."/>
            <person name="Baker S.E."/>
            <person name="Pisabarro A.G."/>
            <person name="Walton J.D."/>
            <person name="Blanchette R.A."/>
            <person name="Henrissat B."/>
            <person name="Martin F."/>
            <person name="Cullen D."/>
            <person name="Hibbett D.S."/>
            <person name="Grigoriev I.V."/>
        </authorList>
    </citation>
    <scope>NUCLEOTIDE SEQUENCE [LARGE SCALE GENOMIC DNA]</scope>
    <source>
        <strain evidence="3">CBS 339.88</strain>
    </source>
</reference>
<organism evidence="2 3">
    <name type="scientific">Galerina marginata (strain CBS 339.88)</name>
    <dbReference type="NCBI Taxonomy" id="685588"/>
    <lineage>
        <taxon>Eukaryota</taxon>
        <taxon>Fungi</taxon>
        <taxon>Dikarya</taxon>
        <taxon>Basidiomycota</taxon>
        <taxon>Agaricomycotina</taxon>
        <taxon>Agaricomycetes</taxon>
        <taxon>Agaricomycetidae</taxon>
        <taxon>Agaricales</taxon>
        <taxon>Agaricineae</taxon>
        <taxon>Strophariaceae</taxon>
        <taxon>Galerina</taxon>
    </lineage>
</organism>
<proteinExistence type="predicted"/>
<dbReference type="HOGENOM" id="CLU_1713393_0_0_1"/>
<dbReference type="AlphaFoldDB" id="A0A067STH4"/>
<dbReference type="EMBL" id="KL142395">
    <property type="protein sequence ID" value="KDR70969.1"/>
    <property type="molecule type" value="Genomic_DNA"/>
</dbReference>
<evidence type="ECO:0000313" key="3">
    <source>
        <dbReference type="Proteomes" id="UP000027222"/>
    </source>
</evidence>
<evidence type="ECO:0000313" key="2">
    <source>
        <dbReference type="EMBL" id="KDR70969.1"/>
    </source>
</evidence>
<dbReference type="Proteomes" id="UP000027222">
    <property type="component" value="Unassembled WGS sequence"/>
</dbReference>
<protein>
    <submittedName>
        <fullName evidence="2">Uncharacterized protein</fullName>
    </submittedName>
</protein>
<dbReference type="OrthoDB" id="3061790at2759"/>
<keyword evidence="1" id="KW-0732">Signal</keyword>
<accession>A0A067STH4</accession>